<dbReference type="Pfam" id="PF13472">
    <property type="entry name" value="Lipase_GDSL_2"/>
    <property type="match status" value="1"/>
</dbReference>
<dbReference type="AlphaFoldDB" id="A0A6G4R4K5"/>
<feature type="signal peptide" evidence="1">
    <location>
        <begin position="1"/>
        <end position="23"/>
    </location>
</feature>
<protein>
    <submittedName>
        <fullName evidence="3">SGNH/GDSL hydrolase family protein</fullName>
    </submittedName>
</protein>
<dbReference type="RefSeq" id="WP_165263130.1">
    <property type="nucleotide sequence ID" value="NZ_JAAKGT010000021.1"/>
</dbReference>
<comment type="caution">
    <text evidence="3">The sequence shown here is derived from an EMBL/GenBank/DDBJ whole genome shotgun (WGS) entry which is preliminary data.</text>
</comment>
<dbReference type="CDD" id="cd00229">
    <property type="entry name" value="SGNH_hydrolase"/>
    <property type="match status" value="1"/>
</dbReference>
<keyword evidence="1" id="KW-0732">Signal</keyword>
<evidence type="ECO:0000313" key="3">
    <source>
        <dbReference type="EMBL" id="NGM52639.1"/>
    </source>
</evidence>
<gene>
    <name evidence="3" type="ORF">G5B46_23765</name>
</gene>
<dbReference type="GO" id="GO:0004622">
    <property type="term" value="F:phosphatidylcholine lysophospholipase activity"/>
    <property type="evidence" value="ECO:0007669"/>
    <property type="project" value="TreeGrafter"/>
</dbReference>
<dbReference type="InterPro" id="IPR036514">
    <property type="entry name" value="SGNH_hydro_sf"/>
</dbReference>
<proteinExistence type="predicted"/>
<accession>A0A6G4R4K5</accession>
<keyword evidence="3" id="KW-0378">Hydrolase</keyword>
<feature type="domain" description="SGNH hydrolase-type esterase" evidence="2">
    <location>
        <begin position="35"/>
        <end position="195"/>
    </location>
</feature>
<feature type="chain" id="PRO_5026331114" evidence="1">
    <location>
        <begin position="24"/>
        <end position="214"/>
    </location>
</feature>
<reference evidence="3" key="1">
    <citation type="submission" date="2020-02" db="EMBL/GenBank/DDBJ databases">
        <authorList>
            <person name="Gao J."/>
            <person name="Sun J."/>
        </authorList>
    </citation>
    <scope>NUCLEOTIDE SEQUENCE</scope>
    <source>
        <strain evidence="3">602-2</strain>
    </source>
</reference>
<evidence type="ECO:0000256" key="1">
    <source>
        <dbReference type="SAM" id="SignalP"/>
    </source>
</evidence>
<dbReference type="InterPro" id="IPR051532">
    <property type="entry name" value="Ester_Hydrolysis_Enzymes"/>
</dbReference>
<dbReference type="PANTHER" id="PTHR30383">
    <property type="entry name" value="THIOESTERASE 1/PROTEASE 1/LYSOPHOSPHOLIPASE L1"/>
    <property type="match status" value="1"/>
</dbReference>
<name>A0A6G4R4K5_9CAUL</name>
<organism evidence="3">
    <name type="scientific">Caulobacter sp. 602-2</name>
    <dbReference type="NCBI Taxonomy" id="2710887"/>
    <lineage>
        <taxon>Bacteria</taxon>
        <taxon>Pseudomonadati</taxon>
        <taxon>Pseudomonadota</taxon>
        <taxon>Alphaproteobacteria</taxon>
        <taxon>Caulobacterales</taxon>
        <taxon>Caulobacteraceae</taxon>
        <taxon>Caulobacter</taxon>
    </lineage>
</organism>
<dbReference type="Gene3D" id="3.40.50.1110">
    <property type="entry name" value="SGNH hydrolase"/>
    <property type="match status" value="1"/>
</dbReference>
<evidence type="ECO:0000259" key="2">
    <source>
        <dbReference type="Pfam" id="PF13472"/>
    </source>
</evidence>
<sequence length="214" mass="23679">MRPGLATLAAATLMASAPLSAHAKADRPLQVVTIGASLTSRNHWQPELQKRLSACLHREVRVTRVAAPGVTSRWGLDAMDRAVALRPDVVTIDFAGGDANLLKGVGPRESLDNARSMVRRLRKEFPGSRIFLLAMNPSVGMAQLTRPRLDLYYRQYQQLAREEGATFVDHRPLWRKLGPDTLRRAIPDGRHPDPDYARRIVAPHMAAQIAGKPC</sequence>
<dbReference type="InterPro" id="IPR013830">
    <property type="entry name" value="SGNH_hydro"/>
</dbReference>
<dbReference type="PANTHER" id="PTHR30383:SF5">
    <property type="entry name" value="SGNH HYDROLASE-TYPE ESTERASE DOMAIN-CONTAINING PROTEIN"/>
    <property type="match status" value="1"/>
</dbReference>
<dbReference type="EMBL" id="JAAKGT010000021">
    <property type="protein sequence ID" value="NGM52639.1"/>
    <property type="molecule type" value="Genomic_DNA"/>
</dbReference>
<dbReference type="SUPFAM" id="SSF52266">
    <property type="entry name" value="SGNH hydrolase"/>
    <property type="match status" value="1"/>
</dbReference>